<dbReference type="Pfam" id="PF02361">
    <property type="entry name" value="CbiQ"/>
    <property type="match status" value="1"/>
</dbReference>
<evidence type="ECO:0000256" key="3">
    <source>
        <dbReference type="ARBA" id="ARBA00022989"/>
    </source>
</evidence>
<evidence type="ECO:0000256" key="1">
    <source>
        <dbReference type="ARBA" id="ARBA00004141"/>
    </source>
</evidence>
<evidence type="ECO:0000256" key="2">
    <source>
        <dbReference type="ARBA" id="ARBA00022692"/>
    </source>
</evidence>
<dbReference type="EMBL" id="JAGYPN010000002">
    <property type="protein sequence ID" value="MBS4223688.1"/>
    <property type="molecule type" value="Genomic_DNA"/>
</dbReference>
<comment type="subcellular location">
    <subcellularLocation>
        <location evidence="1">Membrane</location>
        <topology evidence="1">Multi-pass membrane protein</topology>
    </subcellularLocation>
</comment>
<name>A0A942URZ2_9BACI</name>
<dbReference type="PANTHER" id="PTHR33514">
    <property type="entry name" value="PROTEIN ABCI12, CHLOROPLASTIC"/>
    <property type="match status" value="1"/>
</dbReference>
<feature type="transmembrane region" description="Helical" evidence="5">
    <location>
        <begin position="233"/>
        <end position="251"/>
    </location>
</feature>
<organism evidence="6 7">
    <name type="scientific">Lederbergia citrea</name>
    <dbReference type="NCBI Taxonomy" id="2833581"/>
    <lineage>
        <taxon>Bacteria</taxon>
        <taxon>Bacillati</taxon>
        <taxon>Bacillota</taxon>
        <taxon>Bacilli</taxon>
        <taxon>Bacillales</taxon>
        <taxon>Bacillaceae</taxon>
        <taxon>Lederbergia</taxon>
    </lineage>
</organism>
<protein>
    <submittedName>
        <fullName evidence="6">Energy-coupling factor transporter transmembrane protein EcfT</fullName>
    </submittedName>
</protein>
<feature type="transmembrane region" description="Helical" evidence="5">
    <location>
        <begin position="61"/>
        <end position="80"/>
    </location>
</feature>
<accession>A0A942URZ2</accession>
<keyword evidence="2 5" id="KW-0812">Transmembrane</keyword>
<dbReference type="InterPro" id="IPR003339">
    <property type="entry name" value="ABC/ECF_trnsptr_transmembrane"/>
</dbReference>
<dbReference type="AlphaFoldDB" id="A0A942URZ2"/>
<dbReference type="GO" id="GO:0005886">
    <property type="term" value="C:plasma membrane"/>
    <property type="evidence" value="ECO:0007669"/>
    <property type="project" value="TreeGrafter"/>
</dbReference>
<gene>
    <name evidence="6" type="ORF">KHA91_13105</name>
</gene>
<evidence type="ECO:0000256" key="4">
    <source>
        <dbReference type="ARBA" id="ARBA00023136"/>
    </source>
</evidence>
<feature type="transmembrane region" description="Helical" evidence="5">
    <location>
        <begin position="12"/>
        <end position="31"/>
    </location>
</feature>
<comment type="caution">
    <text evidence="6">The sequence shown here is derived from an EMBL/GenBank/DDBJ whole genome shotgun (WGS) entry which is preliminary data.</text>
</comment>
<evidence type="ECO:0000313" key="6">
    <source>
        <dbReference type="EMBL" id="MBS4223688.1"/>
    </source>
</evidence>
<keyword evidence="3 5" id="KW-1133">Transmembrane helix</keyword>
<feature type="transmembrane region" description="Helical" evidence="5">
    <location>
        <begin position="37"/>
        <end position="54"/>
    </location>
</feature>
<keyword evidence="7" id="KW-1185">Reference proteome</keyword>
<keyword evidence="4 5" id="KW-0472">Membrane</keyword>
<dbReference type="PANTHER" id="PTHR33514:SF13">
    <property type="entry name" value="PROTEIN ABCI12, CHLOROPLASTIC"/>
    <property type="match status" value="1"/>
</dbReference>
<proteinExistence type="predicted"/>
<evidence type="ECO:0000313" key="7">
    <source>
        <dbReference type="Proteomes" id="UP000676456"/>
    </source>
</evidence>
<sequence>MEKTKKNFICSLYPTTKLIACLSFVILAFLLPTFVERLFLLAIIHVLAIVSGTYKNFIKISFLSVGILTLFVLFIQSLFYQGESTRILMELGIFSVKYEGFIHGLNLASSILVFGGAILLFFQTTTIKDFIYSLEVSGLNSKASYVILATLQMIPQMHKNSQVIMSAQKSRGVETEGNLIVRAKAFLPILAPLILSSIANTEEKALTLEARGFSAPVKKTQLMILHKEKRDSVLVGIFLVLTVCTIVWRVASWVI</sequence>
<dbReference type="RefSeq" id="WP_213098678.1">
    <property type="nucleotide sequence ID" value="NZ_JAGYPK010000002.1"/>
</dbReference>
<dbReference type="Proteomes" id="UP000676456">
    <property type="component" value="Unassembled WGS sequence"/>
</dbReference>
<dbReference type="CDD" id="cd16914">
    <property type="entry name" value="EcfT"/>
    <property type="match status" value="1"/>
</dbReference>
<feature type="transmembrane region" description="Helical" evidence="5">
    <location>
        <begin position="100"/>
        <end position="122"/>
    </location>
</feature>
<evidence type="ECO:0000256" key="5">
    <source>
        <dbReference type="SAM" id="Phobius"/>
    </source>
</evidence>
<reference evidence="6 7" key="1">
    <citation type="submission" date="2021-05" db="EMBL/GenBank/DDBJ databases">
        <title>Novel Bacillus species.</title>
        <authorList>
            <person name="Liu G."/>
        </authorList>
    </citation>
    <scope>NUCLEOTIDE SEQUENCE [LARGE SCALE GENOMIC DNA]</scope>
    <source>
        <strain evidence="6 7">FJAT-49682</strain>
    </source>
</reference>